<sequence length="760" mass="85781">MKLNYTATALANKDKAVRITKTAIGGSCVTIHFNVNCSEKRPWDFVFLVGSHHKLGKWLPEKAIEMVKDPDNDHRWKASIQLTAHECRDLLNFRYFIGYYLQSDPTSKKQLLVSSWECSPTPRCVLPSVEATKGGNKLCGTTDGWLNQQNQKEIRFRIHGEALTFFKPRHSHRPSYHLKVTPFDLRHKEVGSEDPDDSQDNIPLPLLPSFSQTDVANLNSHDPHFHDQHMTGELFHNNEDYFVFRTQSLAVENLAFRIELFSRPESSRSPSRHRAPNAAISNGLALPVQPITPPKLERFAIAYCMPSSFQDTTFGEISLPLIAKNQQPIGQIKIDYLFVTSLPKMCNPGQTMEVSYSKHWKKRKTLEVGHRGCGNSYTKFSAVRENTIYSLNKAARLGADFVEFDTQLSQDKIAIVFHDFHVLVSVAKRSPSLLDISHNNNFNNTISNGKNGGSRPATPEQAQQNGGKNTHLLVSNTEPSQITDFHQLAVSDLRLEQLRLLQVHHHQALDNQDKLQLSGGPDESFEHLPFPKLLDVLQLVNPDTGFNIEVKYPQGMQDGTHECKNFFERNEFVDIILQDVLQHGAKRRIVFSSFDPDICTLISVKQNKYPVLFLSIGVTSRYVPYVDVRTQSSQMAVNFAACAQILGVNFHSEDLLKDPWPVTSAKQFGLVSFVWGDDLEKPETIDYFRSEILVDGIIYDRIGEIESRKNVFVVERKVRNALFNKPGLSPSPSRTNSVDKLVVGTLNGVGSAPVIDLKIK</sequence>
<organism evidence="5 6">
    <name type="scientific">Ditylenchus dipsaci</name>
    <dbReference type="NCBI Taxonomy" id="166011"/>
    <lineage>
        <taxon>Eukaryota</taxon>
        <taxon>Metazoa</taxon>
        <taxon>Ecdysozoa</taxon>
        <taxon>Nematoda</taxon>
        <taxon>Chromadorea</taxon>
        <taxon>Rhabditida</taxon>
        <taxon>Tylenchina</taxon>
        <taxon>Tylenchomorpha</taxon>
        <taxon>Sphaerularioidea</taxon>
        <taxon>Anguinidae</taxon>
        <taxon>Anguininae</taxon>
        <taxon>Ditylenchus</taxon>
    </lineage>
</organism>
<dbReference type="PROSITE" id="PS51704">
    <property type="entry name" value="GP_PDE"/>
    <property type="match status" value="1"/>
</dbReference>
<proteinExistence type="predicted"/>
<evidence type="ECO:0000313" key="5">
    <source>
        <dbReference type="Proteomes" id="UP000887574"/>
    </source>
</evidence>
<dbReference type="Pfam" id="PF00686">
    <property type="entry name" value="CBM_20"/>
    <property type="match status" value="1"/>
</dbReference>
<evidence type="ECO:0000259" key="4">
    <source>
        <dbReference type="PROSITE" id="PS51704"/>
    </source>
</evidence>
<dbReference type="InterPro" id="IPR013783">
    <property type="entry name" value="Ig-like_fold"/>
</dbReference>
<feature type="compositionally biased region" description="Polar residues" evidence="2">
    <location>
        <begin position="460"/>
        <end position="473"/>
    </location>
</feature>
<accession>A0A915DLC8</accession>
<dbReference type="PROSITE" id="PS51166">
    <property type="entry name" value="CBM20"/>
    <property type="match status" value="1"/>
</dbReference>
<keyword evidence="5" id="KW-1185">Reference proteome</keyword>
<feature type="domain" description="GP-PDE" evidence="4">
    <location>
        <begin position="365"/>
        <end position="709"/>
    </location>
</feature>
<dbReference type="PANTHER" id="PTHR22958:SF1">
    <property type="entry name" value="GLYCEROPHOSPHOCHOLINE PHOSPHODIESTERASE GPCPD1"/>
    <property type="match status" value="1"/>
</dbReference>
<feature type="domain" description="CBM20" evidence="3">
    <location>
        <begin position="23"/>
        <end position="144"/>
    </location>
</feature>
<dbReference type="Pfam" id="PF25329">
    <property type="entry name" value="C2_GDE1"/>
    <property type="match status" value="1"/>
</dbReference>
<dbReference type="Gene3D" id="3.20.20.190">
    <property type="entry name" value="Phosphatidylinositol (PI) phosphodiesterase"/>
    <property type="match status" value="1"/>
</dbReference>
<dbReference type="InterPro" id="IPR057506">
    <property type="entry name" value="C2_GPCPD1"/>
</dbReference>
<dbReference type="Pfam" id="PF03009">
    <property type="entry name" value="GDPD"/>
    <property type="match status" value="1"/>
</dbReference>
<dbReference type="Gene3D" id="2.60.40.10">
    <property type="entry name" value="Immunoglobulins"/>
    <property type="match status" value="1"/>
</dbReference>
<dbReference type="Proteomes" id="UP000887574">
    <property type="component" value="Unplaced"/>
</dbReference>
<dbReference type="GO" id="GO:0047389">
    <property type="term" value="F:glycerophosphocholine phosphodiesterase activity"/>
    <property type="evidence" value="ECO:0007669"/>
    <property type="project" value="TreeGrafter"/>
</dbReference>
<dbReference type="SUPFAM" id="SSF51695">
    <property type="entry name" value="PLC-like phosphodiesterases"/>
    <property type="match status" value="1"/>
</dbReference>
<evidence type="ECO:0000313" key="6">
    <source>
        <dbReference type="WBParaSite" id="jg20585.1"/>
    </source>
</evidence>
<feature type="region of interest" description="Disordered" evidence="2">
    <location>
        <begin position="445"/>
        <end position="473"/>
    </location>
</feature>
<dbReference type="SMART" id="SM01065">
    <property type="entry name" value="CBM_2"/>
    <property type="match status" value="1"/>
</dbReference>
<evidence type="ECO:0000259" key="3">
    <source>
        <dbReference type="PROSITE" id="PS51166"/>
    </source>
</evidence>
<keyword evidence="1" id="KW-0378">Hydrolase</keyword>
<dbReference type="WBParaSite" id="jg20585.1">
    <property type="protein sequence ID" value="jg20585.1"/>
    <property type="gene ID" value="jg20585"/>
</dbReference>
<dbReference type="GO" id="GO:2001070">
    <property type="term" value="F:starch binding"/>
    <property type="evidence" value="ECO:0007669"/>
    <property type="project" value="InterPro"/>
</dbReference>
<dbReference type="InterPro" id="IPR030395">
    <property type="entry name" value="GP_PDE_dom"/>
</dbReference>
<dbReference type="SUPFAM" id="SSF49452">
    <property type="entry name" value="Starch-binding domain-like"/>
    <property type="match status" value="1"/>
</dbReference>
<dbReference type="AlphaFoldDB" id="A0A915DLC8"/>
<dbReference type="PANTHER" id="PTHR22958">
    <property type="entry name" value="GLYCEROPHOSPHORYL DIESTER PHOSPHODIESTERASE"/>
    <property type="match status" value="1"/>
</dbReference>
<reference evidence="6" key="1">
    <citation type="submission" date="2022-11" db="UniProtKB">
        <authorList>
            <consortium name="WormBaseParasite"/>
        </authorList>
    </citation>
    <scope>IDENTIFICATION</scope>
</reference>
<name>A0A915DLC8_9BILA</name>
<dbReference type="InterPro" id="IPR013784">
    <property type="entry name" value="Carb-bd-like_fold"/>
</dbReference>
<evidence type="ECO:0000256" key="1">
    <source>
        <dbReference type="ARBA" id="ARBA00022801"/>
    </source>
</evidence>
<dbReference type="InterPro" id="IPR051578">
    <property type="entry name" value="GDPD"/>
</dbReference>
<evidence type="ECO:0000256" key="2">
    <source>
        <dbReference type="SAM" id="MobiDB-lite"/>
    </source>
</evidence>
<dbReference type="InterPro" id="IPR017946">
    <property type="entry name" value="PLC-like_Pdiesterase_TIM-brl"/>
</dbReference>
<dbReference type="GO" id="GO:0046475">
    <property type="term" value="P:glycerophospholipid catabolic process"/>
    <property type="evidence" value="ECO:0007669"/>
    <property type="project" value="TreeGrafter"/>
</dbReference>
<protein>
    <submittedName>
        <fullName evidence="6">Glycerophosphocholine phosphodiesterase GPCPD1</fullName>
    </submittedName>
</protein>
<dbReference type="InterPro" id="IPR002044">
    <property type="entry name" value="CBM20"/>
</dbReference>